<dbReference type="AlphaFoldDB" id="A0A1S6QJH8"/>
<evidence type="ECO:0000313" key="1">
    <source>
        <dbReference type="EMBL" id="AQW21764.1"/>
    </source>
</evidence>
<keyword evidence="2" id="KW-1185">Reference proteome</keyword>
<dbReference type="NCBIfam" id="TIGR01558">
    <property type="entry name" value="sm_term_P27"/>
    <property type="match status" value="1"/>
</dbReference>
<reference evidence="1 2" key="1">
    <citation type="journal article" date="2015" name="Genome Announc.">
        <title>Genome Sequence of Lactobacillus curieae CCTCC M 2011381T, a Novel Producer of Gamma-aminobutyric Acid.</title>
        <authorList>
            <person name="Wang Y."/>
            <person name="Wang Y."/>
            <person name="Lang C."/>
            <person name="Wei D."/>
            <person name="Xu P."/>
            <person name="Xie J."/>
        </authorList>
    </citation>
    <scope>NUCLEOTIDE SEQUENCE [LARGE SCALE GENOMIC DNA]</scope>
    <source>
        <strain evidence="1 2">CCTCC M 2011381</strain>
    </source>
</reference>
<proteinExistence type="predicted"/>
<dbReference type="Pfam" id="PF05119">
    <property type="entry name" value="Terminase_4"/>
    <property type="match status" value="1"/>
</dbReference>
<dbReference type="Proteomes" id="UP000030361">
    <property type="component" value="Chromosome"/>
</dbReference>
<accession>A0A1S6QJH8</accession>
<dbReference type="InterPro" id="IPR006448">
    <property type="entry name" value="Phage_term_ssu_P27"/>
</dbReference>
<dbReference type="OrthoDB" id="2146193at2"/>
<organism evidence="1 2">
    <name type="scientific">Lentilactobacillus curieae</name>
    <dbReference type="NCBI Taxonomy" id="1138822"/>
    <lineage>
        <taxon>Bacteria</taxon>
        <taxon>Bacillati</taxon>
        <taxon>Bacillota</taxon>
        <taxon>Bacilli</taxon>
        <taxon>Lactobacillales</taxon>
        <taxon>Lactobacillaceae</taxon>
        <taxon>Lentilactobacillus</taxon>
    </lineage>
</organism>
<protein>
    <recommendedName>
        <fullName evidence="3">Phage terminase small subunit P27 family</fullName>
    </recommendedName>
</protein>
<gene>
    <name evidence="1" type="ORF">PL11_007480</name>
</gene>
<evidence type="ECO:0008006" key="3">
    <source>
        <dbReference type="Google" id="ProtNLM"/>
    </source>
</evidence>
<dbReference type="EMBL" id="CP018906">
    <property type="protein sequence ID" value="AQW21764.1"/>
    <property type="molecule type" value="Genomic_DNA"/>
</dbReference>
<dbReference type="eggNOG" id="COG3747">
    <property type="taxonomic scope" value="Bacteria"/>
</dbReference>
<sequence length="109" mass="12190">MQFQDKTLIEARCINYQQMRNAYADIMENGSVKAAYRTVTNPTNGEIMATNFTGYKRNPSTQIFDAATAKIKSISKDLGMTPQSRAELLDLSKDDDNGDSVKKLKELFG</sequence>
<evidence type="ECO:0000313" key="2">
    <source>
        <dbReference type="Proteomes" id="UP000030361"/>
    </source>
</evidence>
<dbReference type="RefSeq" id="WP_035167630.1">
    <property type="nucleotide sequence ID" value="NZ_CP018906.1"/>
</dbReference>
<name>A0A1S6QJH8_9LACO</name>
<dbReference type="KEGG" id="lcu:PL11_007480"/>